<evidence type="ECO:0000256" key="4">
    <source>
        <dbReference type="ARBA" id="ARBA00022553"/>
    </source>
</evidence>
<dbReference type="GO" id="GO:0046872">
    <property type="term" value="F:metal ion binding"/>
    <property type="evidence" value="ECO:0007669"/>
    <property type="project" value="UniProtKB-KW"/>
</dbReference>
<evidence type="ECO:0000256" key="2">
    <source>
        <dbReference type="ARBA" id="ARBA00004651"/>
    </source>
</evidence>
<protein>
    <recommendedName>
        <fullName evidence="14">sn-1-specific diacylglycerol lipase</fullName>
        <ecNumber evidence="14">3.1.1.116</ecNumber>
    </recommendedName>
</protein>
<dbReference type="InterPro" id="IPR029058">
    <property type="entry name" value="AB_hydrolase_fold"/>
</dbReference>
<keyword evidence="8" id="KW-0106">Calcium</keyword>
<name>A0A024G798_9STRA</name>
<sequence>MFSLGLLGLHLYFQRTSKCGYSHAECVLFISIAMILQVFCSFSFGCCMLTGVRPSDVLDSDAFPRASDCEQNVLLNDADGLPNSDVYIPQREHWERRCHACCQCFRCLTCNLFGGAGTQHDSMSAVATVFARLFYGSPDLVISDIVAGYILLAAVQAHEESMQLEHDFPGLLHRAQVKGEGKIEAAQKRLEEFSTGNTSTHWVDDAQAIGSNLAAPNTPMPPDLESNQAERITTASALQAELNEDDPFLRDTVRNLAYHSKYAIGIYGWMLYVWSHPWRGIFRLAFSCWKRPRQYIHGDNWVHLHQATLQLVTGVSSGDIVYASFYNSVYHPAFAIILDHVKEEVILTIRGTLSLEDCLTDAIAYGMSMDDTSKRWGCDGIGEFAHQGFLHAAQALYLNLELLGVLEMLYNPESDAFIAYDQLNVCEMGSYKHYRLVLTGHSLGAGIAVLLANMLRPKYPNIHCFAFSPPGCVVSPNLASKCGEFVTSVVLGNDIVARASICSAEELRDKVIDLIERSKVSKSDILKQALRWKKPQDLLFESEEPNRKACQTAQELANYRTMLRRIQDAEPIHDLTLPGRLIHLKRSITARELGGFWVCCRPGSNGICCTERTDYSFGWSERQKFQSIRIARTMLDDHFPDKVHHVLQDCAERLANG</sequence>
<dbReference type="Gene3D" id="3.40.50.1820">
    <property type="entry name" value="alpha/beta hydrolase"/>
    <property type="match status" value="1"/>
</dbReference>
<keyword evidence="9" id="KW-0442">Lipid degradation</keyword>
<evidence type="ECO:0000256" key="9">
    <source>
        <dbReference type="ARBA" id="ARBA00022963"/>
    </source>
</evidence>
<evidence type="ECO:0000256" key="13">
    <source>
        <dbReference type="ARBA" id="ARBA00024531"/>
    </source>
</evidence>
<dbReference type="OrthoDB" id="438440at2759"/>
<accession>A0A024G798</accession>
<comment type="catalytic activity">
    <reaction evidence="13">
        <text>a 1,2-diacyl-sn-glycerol + H2O = a 2-acylglycerol + a fatty acid + H(+)</text>
        <dbReference type="Rhea" id="RHEA:33275"/>
        <dbReference type="ChEBI" id="CHEBI:15377"/>
        <dbReference type="ChEBI" id="CHEBI:15378"/>
        <dbReference type="ChEBI" id="CHEBI:17389"/>
        <dbReference type="ChEBI" id="CHEBI:17815"/>
        <dbReference type="ChEBI" id="CHEBI:28868"/>
        <dbReference type="EC" id="3.1.1.116"/>
    </reaction>
    <physiologicalReaction direction="left-to-right" evidence="13">
        <dbReference type="Rhea" id="RHEA:33276"/>
    </physiologicalReaction>
</comment>
<reference evidence="16 17" key="1">
    <citation type="submission" date="2012-05" db="EMBL/GenBank/DDBJ databases">
        <title>Recombination and specialization in a pathogen metapopulation.</title>
        <authorList>
            <person name="Gardiner A."/>
            <person name="Kemen E."/>
            <person name="Schultz-Larsen T."/>
            <person name="MacLean D."/>
            <person name="Van Oosterhout C."/>
            <person name="Jones J.D.G."/>
        </authorList>
    </citation>
    <scope>NUCLEOTIDE SEQUENCE [LARGE SCALE GENOMIC DNA]</scope>
    <source>
        <strain evidence="16 17">Ac Nc2</strain>
    </source>
</reference>
<evidence type="ECO:0000256" key="12">
    <source>
        <dbReference type="ARBA" id="ARBA00023136"/>
    </source>
</evidence>
<evidence type="ECO:0000259" key="15">
    <source>
        <dbReference type="Pfam" id="PF01764"/>
    </source>
</evidence>
<dbReference type="Proteomes" id="UP000053237">
    <property type="component" value="Unassembled WGS sequence"/>
</dbReference>
<dbReference type="AlphaFoldDB" id="A0A024G798"/>
<dbReference type="InParanoid" id="A0A024G798"/>
<dbReference type="InterPro" id="IPR002921">
    <property type="entry name" value="Fungal_lipase-type"/>
</dbReference>
<dbReference type="PANTHER" id="PTHR45792:SF8">
    <property type="entry name" value="DIACYLGLYCEROL LIPASE-ALPHA"/>
    <property type="match status" value="1"/>
</dbReference>
<keyword evidence="5" id="KW-0812">Transmembrane</keyword>
<evidence type="ECO:0000256" key="10">
    <source>
        <dbReference type="ARBA" id="ARBA00022989"/>
    </source>
</evidence>
<comment type="subcellular location">
    <subcellularLocation>
        <location evidence="2">Cell membrane</location>
        <topology evidence="2">Multi-pass membrane protein</topology>
    </subcellularLocation>
</comment>
<feature type="domain" description="Fungal lipase-type" evidence="15">
    <location>
        <begin position="347"/>
        <end position="502"/>
    </location>
</feature>
<evidence type="ECO:0000256" key="14">
    <source>
        <dbReference type="ARBA" id="ARBA00026104"/>
    </source>
</evidence>
<dbReference type="GO" id="GO:0016298">
    <property type="term" value="F:lipase activity"/>
    <property type="evidence" value="ECO:0007669"/>
    <property type="project" value="TreeGrafter"/>
</dbReference>
<dbReference type="GO" id="GO:0016042">
    <property type="term" value="P:lipid catabolic process"/>
    <property type="evidence" value="ECO:0007669"/>
    <property type="project" value="UniProtKB-KW"/>
</dbReference>
<keyword evidence="4" id="KW-0597">Phosphoprotein</keyword>
<dbReference type="EMBL" id="CAIX01000035">
    <property type="protein sequence ID" value="CCI42539.1"/>
    <property type="molecule type" value="Genomic_DNA"/>
</dbReference>
<evidence type="ECO:0000256" key="7">
    <source>
        <dbReference type="ARBA" id="ARBA00022801"/>
    </source>
</evidence>
<comment type="caution">
    <text evidence="16">The sequence shown here is derived from an EMBL/GenBank/DDBJ whole genome shotgun (WGS) entry which is preliminary data.</text>
</comment>
<evidence type="ECO:0000256" key="6">
    <source>
        <dbReference type="ARBA" id="ARBA00022723"/>
    </source>
</evidence>
<keyword evidence="17" id="KW-1185">Reference proteome</keyword>
<keyword evidence="6" id="KW-0479">Metal-binding</keyword>
<dbReference type="SUPFAM" id="SSF53474">
    <property type="entry name" value="alpha/beta-Hydrolases"/>
    <property type="match status" value="1"/>
</dbReference>
<keyword evidence="3" id="KW-1003">Cell membrane</keyword>
<comment type="cofactor">
    <cofactor evidence="1">
        <name>Ca(2+)</name>
        <dbReference type="ChEBI" id="CHEBI:29108"/>
    </cofactor>
</comment>
<organism evidence="16 17">
    <name type="scientific">Albugo candida</name>
    <dbReference type="NCBI Taxonomy" id="65357"/>
    <lineage>
        <taxon>Eukaryota</taxon>
        <taxon>Sar</taxon>
        <taxon>Stramenopiles</taxon>
        <taxon>Oomycota</taxon>
        <taxon>Peronosporomycetes</taxon>
        <taxon>Albuginales</taxon>
        <taxon>Albuginaceae</taxon>
        <taxon>Albugo</taxon>
    </lineage>
</organism>
<evidence type="ECO:0000313" key="16">
    <source>
        <dbReference type="EMBL" id="CCI42539.1"/>
    </source>
</evidence>
<keyword evidence="11" id="KW-0443">Lipid metabolism</keyword>
<dbReference type="PANTHER" id="PTHR45792">
    <property type="entry name" value="DIACYLGLYCEROL LIPASE HOMOLOG-RELATED"/>
    <property type="match status" value="1"/>
</dbReference>
<dbReference type="Pfam" id="PF01764">
    <property type="entry name" value="Lipase_3"/>
    <property type="match status" value="1"/>
</dbReference>
<keyword evidence="7" id="KW-0378">Hydrolase</keyword>
<keyword evidence="10" id="KW-1133">Transmembrane helix</keyword>
<dbReference type="GO" id="GO:0005886">
    <property type="term" value="C:plasma membrane"/>
    <property type="evidence" value="ECO:0007669"/>
    <property type="project" value="UniProtKB-SubCell"/>
</dbReference>
<evidence type="ECO:0000313" key="17">
    <source>
        <dbReference type="Proteomes" id="UP000053237"/>
    </source>
</evidence>
<dbReference type="CDD" id="cd00519">
    <property type="entry name" value="Lipase_3"/>
    <property type="match status" value="1"/>
</dbReference>
<dbReference type="InterPro" id="IPR052214">
    <property type="entry name" value="DAG_Lipase-Related"/>
</dbReference>
<keyword evidence="12" id="KW-0472">Membrane</keyword>
<evidence type="ECO:0000256" key="5">
    <source>
        <dbReference type="ARBA" id="ARBA00022692"/>
    </source>
</evidence>
<proteinExistence type="predicted"/>
<evidence type="ECO:0000256" key="3">
    <source>
        <dbReference type="ARBA" id="ARBA00022475"/>
    </source>
</evidence>
<evidence type="ECO:0000256" key="1">
    <source>
        <dbReference type="ARBA" id="ARBA00001913"/>
    </source>
</evidence>
<evidence type="ECO:0000256" key="8">
    <source>
        <dbReference type="ARBA" id="ARBA00022837"/>
    </source>
</evidence>
<gene>
    <name evidence="16" type="ORF">BN9_033230</name>
</gene>
<evidence type="ECO:0000256" key="11">
    <source>
        <dbReference type="ARBA" id="ARBA00023098"/>
    </source>
</evidence>
<dbReference type="EC" id="3.1.1.116" evidence="14"/>